<sequence length="1391" mass="152005">MRRPGRGLGWPPGPQELWSPRIMDTINRNQVGPGCKTPAMVQKGPLDLIETGKGLKVQTDKPHLVSLGSGRLSTAITLLPLEEGRTVIGSAARDISLQGPGLAPEHCYIENLRGTLTLYPCGNACTIDGLLVRQPTRLTQGCMLCLGQSTFLRFNHPAEAKWMKSMIPAGGRAPGPPYSPGPESESLVNGNHTPQPATQGPSACGSHSSLVSSIEKDLQEIMDSLVLEEPGAAGKKPAATSPLSPMANGGRYLLSPATSPGAMSVGSSYENTSPAFSPLSSPASSGSCASHSPSGQEPAPSMPPLVPARSSSYHLALQPSQSRPSGARPSESPRLGRKGGHERPPSPGLRGLRTDSPAATVLAVACRATESPRPGGQLPLVAIGLSEYPASGARGQPTSIPGSPKFQPPVPAPRNKIGTLQDRPPSPFRELPGTERVLTTSPSRQLVGRTFSDGSATRTLQPPESPRLGRRGLDSMRELPPLSPSLSRRALSPMPARTTPDPKLTREVAESPRPRRWAAHGASPEDFSVTLGARGRRTRSPSPTLGESLAPRKGSFSGRLSPAYSLGSLTGASPHQSPRAQRKLSSGDLRVPVTRERKNSITEISDNEDDLLEYHRRQRQERLREQEMERLERQRLETILNLCAEYSRADGGPEAGELPSIGEAAAALALAGRRPSRGLAGGTGASGRSNEEPGGATQRLWETVERSDEENLKEECSSTESTQQEHEDAPRAKLQGEVLALEEERAQVLGRVEQLKARVKELEQQLQESAGEAEMERALLQGEREAERALLQKEQKALDQLQEKLVTLETGIQKERDKEAEALETETKLFEDLEFQQLERESRVEEERELAGQGLLRSKAELLRSIAKRKERLAVLDSQAGQIRSQAVQESERLARDKNASLQLLQKEKEKLAMLERRYHSLTGGRAFPKTTSTLKEMEKLLLPAVDLAQWYQELMAGLGTGPAAASPRSSPPPLPAKASRQLQVYRSKMDGEATSPLPRTRSGPLPSSSGSSSSSSQLSVATLGRSPSPKSTLLAQNGTSSLPRNLAATLQDIETKRQLALQQKGQQVIEEQRRRLAELRQQAAAEAQCQWDALHGAAPFPVGPSGFPPLPHPSILHHLPAAGERGEEGEHAYDTLSLESSDSMETSISTGGNSACSPDTMSSASGLDVGKTEEMEKMLKEAHAEKSRLMESREREMELRRQALEEERRRREQVERRLQGESARRHQLVEKEVKMREKQFSQARPLTRYLPIRKEDFDLKTHIESSGHGVDTCLHVVLSSKVCRGYLVKMGGKIKSWKKRWFVFDRLKRTLSYYVDKHETKLKGVIYFQAIEEVYYDHLRSAAKSPNPALTFCVKTHDRLYYMVAPSAEAMRIWMDVIVTGAEGYTQFMN</sequence>
<name>A0A455C627_PHYMC</name>
<feature type="region of interest" description="Disordered" evidence="7">
    <location>
        <begin position="961"/>
        <end position="1041"/>
    </location>
</feature>
<reference evidence="10" key="1">
    <citation type="submission" date="2025-08" db="UniProtKB">
        <authorList>
            <consortium name="RefSeq"/>
        </authorList>
    </citation>
    <scope>IDENTIFICATION</scope>
    <source>
        <tissue evidence="10">Muscle</tissue>
    </source>
</reference>
<dbReference type="InterPro" id="IPR011993">
    <property type="entry name" value="PH-like_dom_sf"/>
</dbReference>
<keyword evidence="3 6" id="KW-0175">Coiled coil</keyword>
<feature type="compositionally biased region" description="Basic and acidic residues" evidence="7">
    <location>
        <begin position="503"/>
        <end position="513"/>
    </location>
</feature>
<evidence type="ECO:0000313" key="10">
    <source>
        <dbReference type="RefSeq" id="XP_028356790.1"/>
    </source>
</evidence>
<keyword evidence="1" id="KW-0488">Methylation</keyword>
<dbReference type="PANTHER" id="PTHR12156">
    <property type="entry name" value="PLECKSTRIN HOMOLOGY-LIKE DOMAIN, FAMILY B, MEMBER 3"/>
    <property type="match status" value="1"/>
</dbReference>
<dbReference type="SUPFAM" id="SSF50729">
    <property type="entry name" value="PH domain-like"/>
    <property type="match status" value="1"/>
</dbReference>
<dbReference type="GeneID" id="102982947"/>
<feature type="compositionally biased region" description="Polar residues" evidence="7">
    <location>
        <begin position="186"/>
        <end position="209"/>
    </location>
</feature>
<feature type="compositionally biased region" description="Polar residues" evidence="7">
    <location>
        <begin position="1029"/>
        <end position="1041"/>
    </location>
</feature>
<feature type="domain" description="PH" evidence="8">
    <location>
        <begin position="1281"/>
        <end position="1384"/>
    </location>
</feature>
<feature type="compositionally biased region" description="Low complexity" evidence="7">
    <location>
        <begin position="996"/>
        <end position="1017"/>
    </location>
</feature>
<feature type="compositionally biased region" description="Polar residues" evidence="7">
    <location>
        <begin position="1144"/>
        <end position="1166"/>
    </location>
</feature>
<dbReference type="FunFam" id="2.30.29.30:FF:000006">
    <property type="entry name" value="Pleckstrin homology like domain family B member 1"/>
    <property type="match status" value="1"/>
</dbReference>
<dbReference type="PANTHER" id="PTHR12156:SF23">
    <property type="entry name" value="PLECKSTRIN HOMOLOGY-LIKE DOMAIN FAMILY B MEMBER 1"/>
    <property type="match status" value="1"/>
</dbReference>
<feature type="region of interest" description="Disordered" evidence="7">
    <location>
        <begin position="232"/>
        <end position="356"/>
    </location>
</feature>
<evidence type="ECO:0000256" key="2">
    <source>
        <dbReference type="ARBA" id="ARBA00022553"/>
    </source>
</evidence>
<evidence type="ECO:0000256" key="4">
    <source>
        <dbReference type="ARBA" id="ARBA00069090"/>
    </source>
</evidence>
<accession>A0A455C627</accession>
<dbReference type="InterPro" id="IPR037810">
    <property type="entry name" value="PHLDB1/2/3_PH"/>
</dbReference>
<dbReference type="InterPro" id="IPR008984">
    <property type="entry name" value="SMAD_FHA_dom_sf"/>
</dbReference>
<dbReference type="GO" id="GO:0070507">
    <property type="term" value="P:regulation of microtubule cytoskeleton organization"/>
    <property type="evidence" value="ECO:0007669"/>
    <property type="project" value="TreeGrafter"/>
</dbReference>
<dbReference type="InterPro" id="IPR000253">
    <property type="entry name" value="FHA_dom"/>
</dbReference>
<evidence type="ECO:0000313" key="9">
    <source>
        <dbReference type="Proteomes" id="UP000248484"/>
    </source>
</evidence>
<evidence type="ECO:0000256" key="6">
    <source>
        <dbReference type="SAM" id="Coils"/>
    </source>
</evidence>
<dbReference type="SMART" id="SM00233">
    <property type="entry name" value="PH"/>
    <property type="match status" value="1"/>
</dbReference>
<feature type="region of interest" description="Disordered" evidence="7">
    <location>
        <begin position="675"/>
        <end position="731"/>
    </location>
</feature>
<feature type="compositionally biased region" description="Polar residues" evidence="7">
    <location>
        <begin position="567"/>
        <end position="579"/>
    </location>
</feature>
<dbReference type="Gene3D" id="2.30.29.30">
    <property type="entry name" value="Pleckstrin-homology domain (PH domain)/Phosphotyrosine-binding domain (PTB)"/>
    <property type="match status" value="1"/>
</dbReference>
<evidence type="ECO:0000256" key="7">
    <source>
        <dbReference type="SAM" id="MobiDB-lite"/>
    </source>
</evidence>
<feature type="coiled-coil region" evidence="6">
    <location>
        <begin position="888"/>
        <end position="918"/>
    </location>
</feature>
<dbReference type="FunFam" id="2.60.200.20:FF:000004">
    <property type="entry name" value="pleckstrin homology-like domain family B member 1 isoform X1"/>
    <property type="match status" value="1"/>
</dbReference>
<feature type="compositionally biased region" description="Low complexity" evidence="7">
    <location>
        <begin position="484"/>
        <end position="493"/>
    </location>
</feature>
<dbReference type="GO" id="GO:0045180">
    <property type="term" value="C:basal cortex"/>
    <property type="evidence" value="ECO:0007669"/>
    <property type="project" value="TreeGrafter"/>
</dbReference>
<feature type="compositionally biased region" description="Basic and acidic residues" evidence="7">
    <location>
        <begin position="702"/>
        <end position="716"/>
    </location>
</feature>
<dbReference type="Pfam" id="PF00169">
    <property type="entry name" value="PH"/>
    <property type="match status" value="1"/>
</dbReference>
<feature type="compositionally biased region" description="Polar residues" evidence="7">
    <location>
        <begin position="309"/>
        <end position="324"/>
    </location>
</feature>
<evidence type="ECO:0000256" key="1">
    <source>
        <dbReference type="ARBA" id="ARBA00022481"/>
    </source>
</evidence>
<protein>
    <recommendedName>
        <fullName evidence="4">Pleckstrin homology-like domain family B member 1</fullName>
    </recommendedName>
    <alternativeName>
        <fullName evidence="5">Protein LL5-alpha</fullName>
    </alternativeName>
</protein>
<keyword evidence="9" id="KW-1185">Reference proteome</keyword>
<feature type="coiled-coil region" evidence="6">
    <location>
        <begin position="1063"/>
        <end position="1090"/>
    </location>
</feature>
<dbReference type="Proteomes" id="UP000248484">
    <property type="component" value="Chromosome 16"/>
</dbReference>
<proteinExistence type="predicted"/>
<dbReference type="InterPro" id="IPR001849">
    <property type="entry name" value="PH_domain"/>
</dbReference>
<dbReference type="InterPro" id="IPR052212">
    <property type="entry name" value="PH-like_domain"/>
</dbReference>
<feature type="region of interest" description="Disordered" evidence="7">
    <location>
        <begin position="391"/>
        <end position="597"/>
    </location>
</feature>
<dbReference type="PROSITE" id="PS50003">
    <property type="entry name" value="PH_DOMAIN"/>
    <property type="match status" value="1"/>
</dbReference>
<evidence type="ECO:0000259" key="8">
    <source>
        <dbReference type="PROSITE" id="PS50003"/>
    </source>
</evidence>
<feature type="compositionally biased region" description="Low complexity" evidence="7">
    <location>
        <begin position="273"/>
        <end position="294"/>
    </location>
</feature>
<feature type="compositionally biased region" description="Polar residues" evidence="7">
    <location>
        <begin position="452"/>
        <end position="462"/>
    </location>
</feature>
<dbReference type="CDD" id="cd22713">
    <property type="entry name" value="FHA_PHLB1"/>
    <property type="match status" value="1"/>
</dbReference>
<dbReference type="Gene3D" id="2.60.200.20">
    <property type="match status" value="1"/>
</dbReference>
<dbReference type="CTD" id="23187"/>
<dbReference type="RefSeq" id="XP_028356790.1">
    <property type="nucleotide sequence ID" value="XM_028500989.2"/>
</dbReference>
<feature type="coiled-coil region" evidence="6">
    <location>
        <begin position="1173"/>
        <end position="1232"/>
    </location>
</feature>
<evidence type="ECO:0000256" key="3">
    <source>
        <dbReference type="ARBA" id="ARBA00023054"/>
    </source>
</evidence>
<dbReference type="SUPFAM" id="SSF49879">
    <property type="entry name" value="SMAD/FHA domain"/>
    <property type="match status" value="1"/>
</dbReference>
<keyword evidence="2" id="KW-0597">Phosphoprotein</keyword>
<dbReference type="CDD" id="cd14673">
    <property type="entry name" value="PH_PHLDB1_2"/>
    <property type="match status" value="1"/>
</dbReference>
<gene>
    <name evidence="10" type="primary">PHLDB1</name>
</gene>
<dbReference type="Pfam" id="PF00498">
    <property type="entry name" value="FHA"/>
    <property type="match status" value="1"/>
</dbReference>
<organism evidence="9 10">
    <name type="scientific">Physeter macrocephalus</name>
    <name type="common">Sperm whale</name>
    <name type="synonym">Physeter catodon</name>
    <dbReference type="NCBI Taxonomy" id="9755"/>
    <lineage>
        <taxon>Eukaryota</taxon>
        <taxon>Metazoa</taxon>
        <taxon>Chordata</taxon>
        <taxon>Craniata</taxon>
        <taxon>Vertebrata</taxon>
        <taxon>Euteleostomi</taxon>
        <taxon>Mammalia</taxon>
        <taxon>Eutheria</taxon>
        <taxon>Laurasiatheria</taxon>
        <taxon>Artiodactyla</taxon>
        <taxon>Whippomorpha</taxon>
        <taxon>Cetacea</taxon>
        <taxon>Odontoceti</taxon>
        <taxon>Physeteridae</taxon>
        <taxon>Physeter</taxon>
    </lineage>
</organism>
<feature type="region of interest" description="Disordered" evidence="7">
    <location>
        <begin position="1144"/>
        <end position="1167"/>
    </location>
</feature>
<evidence type="ECO:0000256" key="5">
    <source>
        <dbReference type="ARBA" id="ARBA00077655"/>
    </source>
</evidence>
<feature type="region of interest" description="Disordered" evidence="7">
    <location>
        <begin position="167"/>
        <end position="209"/>
    </location>
</feature>